<sequence length="218" mass="23452">MAAILVAEDDDHLAALIRRALTAAGHRVEHVSDGVAAATEALSGRFDLVLLDVGLPRMDGLQVLAGIREAAPGLPVLIVTADNAPAHVVSGLQAGADDYIVKPFRFDELVARVETRLRSARTTETSLACGGLALDLVARTVSGPLGIVSLPTREFELLEYFMRRPGRVLSREQLLRDVWGYGTGQSSNVVDVYVRYLRQKAGADCIQTVRGEGYRMAG</sequence>
<name>A0ABQ6K7Y6_9MICO</name>
<dbReference type="SMART" id="SM00862">
    <property type="entry name" value="Trans_reg_C"/>
    <property type="match status" value="1"/>
</dbReference>
<organism evidence="6 7">
    <name type="scientific">Pseudolysinimonas kribbensis</name>
    <dbReference type="NCBI Taxonomy" id="433641"/>
    <lineage>
        <taxon>Bacteria</taxon>
        <taxon>Bacillati</taxon>
        <taxon>Actinomycetota</taxon>
        <taxon>Actinomycetes</taxon>
        <taxon>Micrococcales</taxon>
        <taxon>Microbacteriaceae</taxon>
        <taxon>Pseudolysinimonas</taxon>
    </lineage>
</organism>
<feature type="DNA-binding region" description="OmpR/PhoB-type" evidence="3">
    <location>
        <begin position="124"/>
        <end position="218"/>
    </location>
</feature>
<dbReference type="InterPro" id="IPR036388">
    <property type="entry name" value="WH-like_DNA-bd_sf"/>
</dbReference>
<evidence type="ECO:0000256" key="1">
    <source>
        <dbReference type="ARBA" id="ARBA00023125"/>
    </source>
</evidence>
<keyword evidence="2" id="KW-0597">Phosphoprotein</keyword>
<evidence type="ECO:0000256" key="3">
    <source>
        <dbReference type="PROSITE-ProRule" id="PRU01091"/>
    </source>
</evidence>
<dbReference type="SMART" id="SM00448">
    <property type="entry name" value="REC"/>
    <property type="match status" value="1"/>
</dbReference>
<dbReference type="Gene3D" id="6.10.250.690">
    <property type="match status" value="1"/>
</dbReference>
<gene>
    <name evidence="6" type="ORF">GCM10025881_23530</name>
</gene>
<evidence type="ECO:0000259" key="4">
    <source>
        <dbReference type="PROSITE" id="PS50110"/>
    </source>
</evidence>
<evidence type="ECO:0000313" key="7">
    <source>
        <dbReference type="Proteomes" id="UP001157034"/>
    </source>
</evidence>
<dbReference type="EMBL" id="BSVB01000001">
    <property type="protein sequence ID" value="GMA95529.1"/>
    <property type="molecule type" value="Genomic_DNA"/>
</dbReference>
<dbReference type="Gene3D" id="3.40.50.2300">
    <property type="match status" value="1"/>
</dbReference>
<dbReference type="GO" id="GO:0003677">
    <property type="term" value="F:DNA binding"/>
    <property type="evidence" value="ECO:0007669"/>
    <property type="project" value="UniProtKB-KW"/>
</dbReference>
<dbReference type="InterPro" id="IPR001867">
    <property type="entry name" value="OmpR/PhoB-type_DNA-bd"/>
</dbReference>
<protein>
    <submittedName>
        <fullName evidence="6">DNA-binding response regulator</fullName>
    </submittedName>
</protein>
<dbReference type="SUPFAM" id="SSF52172">
    <property type="entry name" value="CheY-like"/>
    <property type="match status" value="1"/>
</dbReference>
<dbReference type="Proteomes" id="UP001157034">
    <property type="component" value="Unassembled WGS sequence"/>
</dbReference>
<dbReference type="PROSITE" id="PS51755">
    <property type="entry name" value="OMPR_PHOB"/>
    <property type="match status" value="1"/>
</dbReference>
<dbReference type="RefSeq" id="WP_284254291.1">
    <property type="nucleotide sequence ID" value="NZ_BAAAQO010000002.1"/>
</dbReference>
<reference evidence="7" key="1">
    <citation type="journal article" date="2019" name="Int. J. Syst. Evol. Microbiol.">
        <title>The Global Catalogue of Microorganisms (GCM) 10K type strain sequencing project: providing services to taxonomists for standard genome sequencing and annotation.</title>
        <authorList>
            <consortium name="The Broad Institute Genomics Platform"/>
            <consortium name="The Broad Institute Genome Sequencing Center for Infectious Disease"/>
            <person name="Wu L."/>
            <person name="Ma J."/>
        </authorList>
    </citation>
    <scope>NUCLEOTIDE SEQUENCE [LARGE SCALE GENOMIC DNA]</scope>
    <source>
        <strain evidence="7">NBRC 108894</strain>
    </source>
</reference>
<dbReference type="PROSITE" id="PS50110">
    <property type="entry name" value="RESPONSE_REGULATORY"/>
    <property type="match status" value="1"/>
</dbReference>
<dbReference type="CDD" id="cd00383">
    <property type="entry name" value="trans_reg_C"/>
    <property type="match status" value="1"/>
</dbReference>
<dbReference type="InterPro" id="IPR016032">
    <property type="entry name" value="Sig_transdc_resp-reg_C-effctor"/>
</dbReference>
<accession>A0ABQ6K7Y6</accession>
<evidence type="ECO:0000256" key="2">
    <source>
        <dbReference type="PROSITE-ProRule" id="PRU00169"/>
    </source>
</evidence>
<dbReference type="Gene3D" id="1.10.10.10">
    <property type="entry name" value="Winged helix-like DNA-binding domain superfamily/Winged helix DNA-binding domain"/>
    <property type="match status" value="1"/>
</dbReference>
<feature type="domain" description="Response regulatory" evidence="4">
    <location>
        <begin position="3"/>
        <end position="117"/>
    </location>
</feature>
<comment type="caution">
    <text evidence="6">The sequence shown here is derived from an EMBL/GenBank/DDBJ whole genome shotgun (WGS) entry which is preliminary data.</text>
</comment>
<dbReference type="Pfam" id="PF00072">
    <property type="entry name" value="Response_reg"/>
    <property type="match status" value="1"/>
</dbReference>
<dbReference type="InterPro" id="IPR011006">
    <property type="entry name" value="CheY-like_superfamily"/>
</dbReference>
<dbReference type="PANTHER" id="PTHR48111:SF38">
    <property type="entry name" value="TWO-COMPONENT RESPONSE REGULATOR"/>
    <property type="match status" value="1"/>
</dbReference>
<evidence type="ECO:0000313" key="6">
    <source>
        <dbReference type="EMBL" id="GMA95529.1"/>
    </source>
</evidence>
<dbReference type="SUPFAM" id="SSF46894">
    <property type="entry name" value="C-terminal effector domain of the bipartite response regulators"/>
    <property type="match status" value="1"/>
</dbReference>
<dbReference type="PANTHER" id="PTHR48111">
    <property type="entry name" value="REGULATOR OF RPOS"/>
    <property type="match status" value="1"/>
</dbReference>
<feature type="modified residue" description="4-aspartylphosphate" evidence="2">
    <location>
        <position position="52"/>
    </location>
</feature>
<keyword evidence="7" id="KW-1185">Reference proteome</keyword>
<evidence type="ECO:0000259" key="5">
    <source>
        <dbReference type="PROSITE" id="PS51755"/>
    </source>
</evidence>
<feature type="domain" description="OmpR/PhoB-type" evidence="5">
    <location>
        <begin position="124"/>
        <end position="218"/>
    </location>
</feature>
<dbReference type="Pfam" id="PF00486">
    <property type="entry name" value="Trans_reg_C"/>
    <property type="match status" value="1"/>
</dbReference>
<keyword evidence="1 3" id="KW-0238">DNA-binding</keyword>
<dbReference type="InterPro" id="IPR039420">
    <property type="entry name" value="WalR-like"/>
</dbReference>
<dbReference type="InterPro" id="IPR001789">
    <property type="entry name" value="Sig_transdc_resp-reg_receiver"/>
</dbReference>
<proteinExistence type="predicted"/>